<dbReference type="SMART" id="SM01293">
    <property type="entry name" value="DUF3402"/>
    <property type="match status" value="1"/>
</dbReference>
<reference evidence="4 5" key="1">
    <citation type="submission" date="2016-07" db="EMBL/GenBank/DDBJ databases">
        <title>Pervasive Adenine N6-methylation of Active Genes in Fungi.</title>
        <authorList>
            <consortium name="DOE Joint Genome Institute"/>
            <person name="Mondo S.J."/>
            <person name="Dannebaum R.O."/>
            <person name="Kuo R.C."/>
            <person name="Labutti K."/>
            <person name="Haridas S."/>
            <person name="Kuo A."/>
            <person name="Salamov A."/>
            <person name="Ahrendt S.R."/>
            <person name="Lipzen A."/>
            <person name="Sullivan W."/>
            <person name="Andreopoulos W.B."/>
            <person name="Clum A."/>
            <person name="Lindquist E."/>
            <person name="Daum C."/>
            <person name="Ramamoorthy G.K."/>
            <person name="Gryganskyi A."/>
            <person name="Culley D."/>
            <person name="Magnuson J.K."/>
            <person name="James T.Y."/>
            <person name="O'Malley M.A."/>
            <person name="Stajich J.E."/>
            <person name="Spatafora J.W."/>
            <person name="Visel A."/>
            <person name="Grigoriev I.V."/>
        </authorList>
    </citation>
    <scope>NUCLEOTIDE SEQUENCE [LARGE SCALE GENOMIC DNA]</scope>
    <source>
        <strain evidence="4 5">NRRL 2496</strain>
    </source>
</reference>
<dbReference type="GO" id="GO:0005829">
    <property type="term" value="C:cytosol"/>
    <property type="evidence" value="ECO:0007669"/>
    <property type="project" value="TreeGrafter"/>
</dbReference>
<dbReference type="SMART" id="SM01292">
    <property type="entry name" value="N1221"/>
    <property type="match status" value="1"/>
</dbReference>
<dbReference type="Pfam" id="PF07923">
    <property type="entry name" value="N1221"/>
    <property type="match status" value="1"/>
</dbReference>
<evidence type="ECO:0000313" key="4">
    <source>
        <dbReference type="EMBL" id="ORY94876.1"/>
    </source>
</evidence>
<dbReference type="AlphaFoldDB" id="A0A1X2H8I2"/>
<name>A0A1X2H8I2_SYNRA</name>
<evidence type="ECO:0000313" key="5">
    <source>
        <dbReference type="Proteomes" id="UP000242180"/>
    </source>
</evidence>
<protein>
    <submittedName>
        <fullName evidence="4">Uncharacterized protein</fullName>
    </submittedName>
</protein>
<dbReference type="FunCoup" id="A0A1X2H8I2">
    <property type="interactions" value="471"/>
</dbReference>
<accession>A0A1X2H8I2</accession>
<proteinExistence type="predicted"/>
<dbReference type="EMBL" id="MCGN01000007">
    <property type="protein sequence ID" value="ORY94876.1"/>
    <property type="molecule type" value="Genomic_DNA"/>
</dbReference>
<dbReference type="PANTHER" id="PTHR13239:SF4">
    <property type="entry name" value="AT25231P"/>
    <property type="match status" value="1"/>
</dbReference>
<feature type="domain" description="Far11/STRP C-terminal" evidence="3">
    <location>
        <begin position="379"/>
        <end position="754"/>
    </location>
</feature>
<dbReference type="InterPro" id="IPR012486">
    <property type="entry name" value="Far11/STRP_N"/>
</dbReference>
<feature type="domain" description="Far11/STRP N-terminal" evidence="2">
    <location>
        <begin position="34"/>
        <end position="308"/>
    </location>
</feature>
<comment type="caution">
    <text evidence="4">The sequence shown here is derived from an EMBL/GenBank/DDBJ whole genome shotgun (WGS) entry which is preliminary data.</text>
</comment>
<dbReference type="InterPro" id="IPR040185">
    <property type="entry name" value="Far11/STRP"/>
</dbReference>
<dbReference type="GO" id="GO:0007010">
    <property type="term" value="P:cytoskeleton organization"/>
    <property type="evidence" value="ECO:0007669"/>
    <property type="project" value="TreeGrafter"/>
</dbReference>
<sequence>MQQPKTKQDGHQDPLLGPENLRQIVKNLPSRAKHLHDAYQYNDTDDLCCELTEFFNYAETLHDLVAWQFAYNETYPKDWHTLKDSDRSSQIDYLLDQLDHTAHEKRIASAQNLIYLALGARLDGPVEARLDAIRHNHSLLYAGGAMASTFEALRCACNKHEAYSPHPSLPTESDPDALNQEINLYLTLLYLLVEVRRQTTGWTADNNEPDLSILQYLFSVIAQLRDKYIKTFPVKKLILLAWKVMLATLGGLDSHKDTKIAARMLYGLDAVQDTPAKCTPQELHVFLNETSLKYPTFRAPALPSAVASPLTVRASSRLAEAMGIANAAAATDLPYQTLFPPKSNNLQKNKPQPQQPFTYAASNRQSLVLPLNPVGPTVPQSTVEAGDLFVKNMRLSVANYQVILEREKTIRRWQRLKDRSDPALHWDRLSDSMRQRFENLEQFYTSIVPDLQNIVIVLLKLLLSTVTVNNRSASGNASTNGKNSKDEPVSDVDEADTQRNREILSKAISAILLLLLKWTKVSHVLKFEYLSQLLVDSGCLLLILKILGLQEITSLVSAKTNIEHFGLFQEEKREAEDVKTEEGEQKGEIELTTNHRNMFWAINFLRMLQMLTKCKTHRIMLLVQYKSSAILKRALKVSHPVMELYVLKVLKSQVPYLGRKWRSGNMKIISAIYLQCHTVLRDDWISKSDTENDMEDGMIQETNLRMLIKIYNGQRYLPAMLPAPDETSGFEKGPSLLDINEEQVELEEAFMANYEKWLEENVYNQAEDTEPMSPIPSLAHPDQAFSSSANGSKRLARAIEGLYAESLAREFARGDDEDEQQERVGENALEEALLRLRRVEHSTLKEWHEADEMLLDRMDGLVSS</sequence>
<feature type="compositionally biased region" description="Polar residues" evidence="1">
    <location>
        <begin position="472"/>
        <end position="482"/>
    </location>
</feature>
<evidence type="ECO:0000259" key="3">
    <source>
        <dbReference type="SMART" id="SM01293"/>
    </source>
</evidence>
<organism evidence="4 5">
    <name type="scientific">Syncephalastrum racemosum</name>
    <name type="common">Filamentous fungus</name>
    <dbReference type="NCBI Taxonomy" id="13706"/>
    <lineage>
        <taxon>Eukaryota</taxon>
        <taxon>Fungi</taxon>
        <taxon>Fungi incertae sedis</taxon>
        <taxon>Mucoromycota</taxon>
        <taxon>Mucoromycotina</taxon>
        <taxon>Mucoromycetes</taxon>
        <taxon>Mucorales</taxon>
        <taxon>Syncephalastraceae</taxon>
        <taxon>Syncephalastrum</taxon>
    </lineage>
</organism>
<dbReference type="InParanoid" id="A0A1X2H8I2"/>
<evidence type="ECO:0000259" key="2">
    <source>
        <dbReference type="SMART" id="SM01292"/>
    </source>
</evidence>
<dbReference type="Pfam" id="PF11882">
    <property type="entry name" value="DUF3402"/>
    <property type="match status" value="1"/>
</dbReference>
<dbReference type="OrthoDB" id="18234at2759"/>
<evidence type="ECO:0000256" key="1">
    <source>
        <dbReference type="SAM" id="MobiDB-lite"/>
    </source>
</evidence>
<dbReference type="Proteomes" id="UP000242180">
    <property type="component" value="Unassembled WGS sequence"/>
</dbReference>
<dbReference type="OMA" id="KMTRAMR"/>
<feature type="region of interest" description="Disordered" evidence="1">
    <location>
        <begin position="472"/>
        <end position="494"/>
    </location>
</feature>
<gene>
    <name evidence="4" type="ORF">BCR43DRAFT_494735</name>
</gene>
<dbReference type="PANTHER" id="PTHR13239">
    <property type="entry name" value="PROTEIN REQUIRED FOR HYPHAL ANASTOMOSIS HAM-2"/>
    <property type="match status" value="1"/>
</dbReference>
<dbReference type="InterPro" id="IPR021819">
    <property type="entry name" value="Far11/STRP_C"/>
</dbReference>
<keyword evidence="5" id="KW-1185">Reference proteome</keyword>
<dbReference type="STRING" id="13706.A0A1X2H8I2"/>